<accession>A0ABR5VK63</accession>
<dbReference type="EMBL" id="LSYU01000024">
    <property type="protein sequence ID" value="KXX66118.1"/>
    <property type="molecule type" value="Genomic_DNA"/>
</dbReference>
<keyword evidence="2" id="KW-1185">Reference proteome</keyword>
<dbReference type="Proteomes" id="UP000075766">
    <property type="component" value="Unassembled WGS sequence"/>
</dbReference>
<reference evidence="1 2" key="1">
    <citation type="submission" date="2016-02" db="EMBL/GenBank/DDBJ databases">
        <title>Genome sequence of Marichromatium gracile YL-28, a purple sulfur bacterium.</title>
        <authorList>
            <person name="Zhao C."/>
            <person name="Hong X."/>
            <person name="Chen S."/>
            <person name="Yang S."/>
        </authorList>
    </citation>
    <scope>NUCLEOTIDE SEQUENCE [LARGE SCALE GENOMIC DNA]</scope>
    <source>
        <strain evidence="1 2">YL28</strain>
    </source>
</reference>
<evidence type="ECO:0008006" key="3">
    <source>
        <dbReference type="Google" id="ProtNLM"/>
    </source>
</evidence>
<evidence type="ECO:0000313" key="2">
    <source>
        <dbReference type="Proteomes" id="UP000075766"/>
    </source>
</evidence>
<gene>
    <name evidence="1" type="ORF">AY586_06950</name>
</gene>
<dbReference type="SUPFAM" id="SSF53850">
    <property type="entry name" value="Periplasmic binding protein-like II"/>
    <property type="match status" value="1"/>
</dbReference>
<evidence type="ECO:0000313" key="1">
    <source>
        <dbReference type="EMBL" id="KXX66118.1"/>
    </source>
</evidence>
<comment type="caution">
    <text evidence="1">The sequence shown here is derived from an EMBL/GenBank/DDBJ whole genome shotgun (WGS) entry which is preliminary data.</text>
</comment>
<name>A0ABR5VK63_MARGR</name>
<protein>
    <recommendedName>
        <fullName evidence="3">Amino acid ABC transporter substrate-binding protein (PAAT family)</fullName>
    </recommendedName>
</protein>
<proteinExistence type="predicted"/>
<sequence length="248" mass="26762">MRRATPGCCSASRGASPCSHLTRGSLNGRVLAVLLGALMAMPAAAETVRFSSLEWPPCAGAALPQQGGVARAAFAAMGAELIVEFYPWSRAVELVSAPGTGFVAYLPAYASESAVFDFSVSLGQGPLGLVERRAEPIVWETIEVLGRYRIGVVQGHVNTAAFDAAERLDAAVIDSRVLDYLLARDPLLEPVEPGAVRMNARLLGSKVLFAVFRKGAEGDRWRQTLNEGLRRIDAEAMLREYLTRDWSR</sequence>
<organism evidence="1 2">
    <name type="scientific">Marichromatium gracile</name>
    <name type="common">Chromatium gracile</name>
    <dbReference type="NCBI Taxonomy" id="1048"/>
    <lineage>
        <taxon>Bacteria</taxon>
        <taxon>Pseudomonadati</taxon>
        <taxon>Pseudomonadota</taxon>
        <taxon>Gammaproteobacteria</taxon>
        <taxon>Chromatiales</taxon>
        <taxon>Chromatiaceae</taxon>
        <taxon>Marichromatium</taxon>
    </lineage>
</organism>